<feature type="domain" description="SUF system FeS cluster assembly SufBD core" evidence="2">
    <location>
        <begin position="170"/>
        <end position="399"/>
    </location>
</feature>
<dbReference type="AlphaFoldDB" id="A0A545U6P3"/>
<dbReference type="EMBL" id="VHSG01000004">
    <property type="protein sequence ID" value="TQV85138.1"/>
    <property type="molecule type" value="Genomic_DNA"/>
</dbReference>
<keyword evidence="5" id="KW-1185">Reference proteome</keyword>
<dbReference type="NCBIfam" id="TIGR01981">
    <property type="entry name" value="sufD"/>
    <property type="match status" value="1"/>
</dbReference>
<dbReference type="PANTHER" id="PTHR43575">
    <property type="entry name" value="PROTEIN ABCI7, CHLOROPLASTIC"/>
    <property type="match status" value="1"/>
</dbReference>
<protein>
    <submittedName>
        <fullName evidence="4">Fe-S cluster assembly protein SufD</fullName>
    </submittedName>
</protein>
<dbReference type="OrthoDB" id="9768262at2"/>
<dbReference type="RefSeq" id="WP_142902685.1">
    <property type="nucleotide sequence ID" value="NZ_ML660088.1"/>
</dbReference>
<dbReference type="PANTHER" id="PTHR43575:SF1">
    <property type="entry name" value="PROTEIN ABCI7, CHLOROPLASTIC"/>
    <property type="match status" value="1"/>
</dbReference>
<dbReference type="InterPro" id="IPR000825">
    <property type="entry name" value="SUF_FeS_clus_asmbl_SufBD_core"/>
</dbReference>
<gene>
    <name evidence="4" type="primary">sufD</name>
    <name evidence="4" type="ORF">FKG94_02820</name>
</gene>
<dbReference type="InterPro" id="IPR011542">
    <property type="entry name" value="SUF_FeS_clus_asmbl_SufD"/>
</dbReference>
<evidence type="ECO:0000313" key="5">
    <source>
        <dbReference type="Proteomes" id="UP000319732"/>
    </source>
</evidence>
<dbReference type="Pfam" id="PF01458">
    <property type="entry name" value="SUFBD_core"/>
    <property type="match status" value="1"/>
</dbReference>
<dbReference type="InterPro" id="IPR037284">
    <property type="entry name" value="SUF_FeS_clus_asmbl_SufBD_sf"/>
</dbReference>
<comment type="caution">
    <text evidence="4">The sequence shown here is derived from an EMBL/GenBank/DDBJ whole genome shotgun (WGS) entry which is preliminary data.</text>
</comment>
<proteinExistence type="inferred from homology"/>
<evidence type="ECO:0000259" key="3">
    <source>
        <dbReference type="Pfam" id="PF19295"/>
    </source>
</evidence>
<comment type="similarity">
    <text evidence="1">Belongs to the iron-sulfur cluster assembly SufBD family.</text>
</comment>
<evidence type="ECO:0000256" key="1">
    <source>
        <dbReference type="ARBA" id="ARBA00043967"/>
    </source>
</evidence>
<name>A0A545U6P3_9GAMM</name>
<sequence>MPDYLAQVLQRHPQNAPPWLDAVHREGRRSCLARTLPTPKTESWKYTSLRALEQDNYAGLPTPAQAPLETHYHIDGFDSYTLVFVNGHFSPALSGNALPEGVELVRFSEADEAQARAIQTRLGEVAQREQSIFTALNESGLQDGVYLRVKPNVRLETPIQVVWLTTPQSEAFTVSQRLLLVMESGSEAELLEYFTSDTTQQNSFTNGITELVLGDNARLQHYRLHTEQEQALHIGGVHASLGRDADLNSFHLATGGALKRIDIVVNHAGPGAHCTLQGVYLLRNKQHVDYHTCIEHRVPHCTTDEVFRGIVGGAARAVFNGRIHIHPNAQKTLAQLSNKNLLTSAQAEVDTKPELEIYADDVQCAHGATVAQLDETSLHYLRTRGLAPEQARVMLSFGFINELLNRIADPAVATHLRPLLSDFFGDGNHLAEPPV</sequence>
<evidence type="ECO:0000259" key="2">
    <source>
        <dbReference type="Pfam" id="PF01458"/>
    </source>
</evidence>
<reference evidence="4 5" key="1">
    <citation type="submission" date="2019-06" db="EMBL/GenBank/DDBJ databases">
        <title>Whole genome sequence for Cellvibrionaceae sp. R142.</title>
        <authorList>
            <person name="Wang G."/>
        </authorList>
    </citation>
    <scope>NUCLEOTIDE SEQUENCE [LARGE SCALE GENOMIC DNA]</scope>
    <source>
        <strain evidence="4 5">R142</strain>
    </source>
</reference>
<feature type="domain" description="SUF system FeS cluster assembly SufBD N-terminal" evidence="3">
    <location>
        <begin position="15"/>
        <end position="161"/>
    </location>
</feature>
<dbReference type="Proteomes" id="UP000319732">
    <property type="component" value="Unassembled WGS sequence"/>
</dbReference>
<dbReference type="GO" id="GO:0016226">
    <property type="term" value="P:iron-sulfur cluster assembly"/>
    <property type="evidence" value="ECO:0007669"/>
    <property type="project" value="InterPro"/>
</dbReference>
<dbReference type="InterPro" id="IPR045595">
    <property type="entry name" value="SufBD_N"/>
</dbReference>
<accession>A0A545U6P3</accession>
<organism evidence="4 5">
    <name type="scientific">Exilibacterium tricleocarpae</name>
    <dbReference type="NCBI Taxonomy" id="2591008"/>
    <lineage>
        <taxon>Bacteria</taxon>
        <taxon>Pseudomonadati</taxon>
        <taxon>Pseudomonadota</taxon>
        <taxon>Gammaproteobacteria</taxon>
        <taxon>Cellvibrionales</taxon>
        <taxon>Cellvibrionaceae</taxon>
        <taxon>Exilibacterium</taxon>
    </lineage>
</organism>
<evidence type="ECO:0000313" key="4">
    <source>
        <dbReference type="EMBL" id="TQV85138.1"/>
    </source>
</evidence>
<dbReference type="InterPro" id="IPR055346">
    <property type="entry name" value="Fe-S_cluster_assembly_SufBD"/>
</dbReference>
<dbReference type="SUPFAM" id="SSF101960">
    <property type="entry name" value="Stabilizer of iron transporter SufD"/>
    <property type="match status" value="1"/>
</dbReference>
<dbReference type="Pfam" id="PF19295">
    <property type="entry name" value="SufBD_N"/>
    <property type="match status" value="1"/>
</dbReference>